<comment type="caution">
    <text evidence="1">The sequence shown here is derived from an EMBL/GenBank/DDBJ whole genome shotgun (WGS) entry which is preliminary data.</text>
</comment>
<dbReference type="CDD" id="cd03801">
    <property type="entry name" value="GT4_PimA-like"/>
    <property type="match status" value="1"/>
</dbReference>
<proteinExistence type="predicted"/>
<dbReference type="SUPFAM" id="SSF53756">
    <property type="entry name" value="UDP-Glycosyltransferase/glycogen phosphorylase"/>
    <property type="match status" value="1"/>
</dbReference>
<protein>
    <submittedName>
        <fullName evidence="1">Glycosyltransferase family 4 protein</fullName>
    </submittedName>
</protein>
<keyword evidence="2" id="KW-1185">Reference proteome</keyword>
<dbReference type="Gene3D" id="3.40.50.2000">
    <property type="entry name" value="Glycogen Phosphorylase B"/>
    <property type="match status" value="1"/>
</dbReference>
<dbReference type="Proteomes" id="UP001300763">
    <property type="component" value="Unassembled WGS sequence"/>
</dbReference>
<evidence type="ECO:0000313" key="1">
    <source>
        <dbReference type="EMBL" id="MDD7966775.1"/>
    </source>
</evidence>
<gene>
    <name evidence="1" type="ORF">PGB27_15680</name>
</gene>
<organism evidence="1 2">
    <name type="scientific">Actinomycetospora lemnae</name>
    <dbReference type="NCBI Taxonomy" id="3019891"/>
    <lineage>
        <taxon>Bacteria</taxon>
        <taxon>Bacillati</taxon>
        <taxon>Actinomycetota</taxon>
        <taxon>Actinomycetes</taxon>
        <taxon>Pseudonocardiales</taxon>
        <taxon>Pseudonocardiaceae</taxon>
        <taxon>Actinomycetospora</taxon>
    </lineage>
</organism>
<dbReference type="PANTHER" id="PTHR12526">
    <property type="entry name" value="GLYCOSYLTRANSFERASE"/>
    <property type="match status" value="1"/>
</dbReference>
<sequence length="339" mass="35431">MPPRALTVVRPVADPALVSGGDVYDARVIDGLRARGVVVHDAQLAGTWPRPGDAARRALAAVLRGAGPVLLDGLVAGGVPDVVVPHAARLAVLVHLPLGEEHPDLAADEHAVLRTARAVVATSPWTARRLHQQGVDATVAVPGVDPAPRAAGTDGAHRLLCLGAVTPTKGQDLLVAALAALREHPWTLDLVGPTGRDPAFVADLRATVARHGLGDRVRITGPRTGADLDAVWHAADLLVAPSRVETYGMVVTEARARGIPVVASDVGGLPDTLANGGVLTPPEDVPALVATLRRWFADHAHRDGLRVSARSPRCRLTTWTQTSRRVEQALADLLAIPPT</sequence>
<dbReference type="Pfam" id="PF13692">
    <property type="entry name" value="Glyco_trans_1_4"/>
    <property type="match status" value="1"/>
</dbReference>
<evidence type="ECO:0000313" key="2">
    <source>
        <dbReference type="Proteomes" id="UP001300763"/>
    </source>
</evidence>
<dbReference type="EMBL" id="JAQZAO010000006">
    <property type="protein sequence ID" value="MDD7966775.1"/>
    <property type="molecule type" value="Genomic_DNA"/>
</dbReference>
<accession>A0ABT5SV89</accession>
<dbReference type="PANTHER" id="PTHR12526:SF636">
    <property type="entry name" value="BLL3647 PROTEIN"/>
    <property type="match status" value="1"/>
</dbReference>
<reference evidence="1 2" key="1">
    <citation type="submission" date="2023-02" db="EMBL/GenBank/DDBJ databases">
        <title>Genome sequencing required for Actinomycetospora new species description.</title>
        <authorList>
            <person name="Saimee Y."/>
            <person name="Duangmal K."/>
        </authorList>
    </citation>
    <scope>NUCLEOTIDE SEQUENCE [LARGE SCALE GENOMIC DNA]</scope>
    <source>
        <strain evidence="1 2">DW7H6</strain>
    </source>
</reference>
<name>A0ABT5SV89_9PSEU</name>